<evidence type="ECO:0000259" key="7">
    <source>
        <dbReference type="Pfam" id="PF04932"/>
    </source>
</evidence>
<dbReference type="PANTHER" id="PTHR37422:SF13">
    <property type="entry name" value="LIPOPOLYSACCHARIDE BIOSYNTHESIS PROTEIN PA4999-RELATED"/>
    <property type="match status" value="1"/>
</dbReference>
<keyword evidence="2 6" id="KW-0812">Transmembrane</keyword>
<sequence length="687" mass="77857">MSFWQKTIRFLFYALFILVPLIFLPNTSELFEFNKLILTYIFVVLISACWICDCIIQKKFIFHHTLLNIPLLVFLGFSILSLVFSIDVHTSIYGYYSRWNGGLLSLVSYSILYWVFVTYFDAKSALTAIRYTLYATIPVALWAVAEHFGVDSKMWVQDVQNRVFSTIGQPNWLAAYIVSLIYLPLSGLLKSQISNPPAGRAGPKSQINFKSQILNFSIFILLFSVLLFTKSRSGLLAFGISSVVFWIMSFFNNSPLHPPLKLRGGPERVIPTLVFIFIIGLLSLVFKNPIRDLIIKSVPNTENRIMNTSTSLESGGTESGEIRKIVWTGAIRIWQGSSKNFWLGTGPETFAMAYYQYRPVEHNMTSEWDLLYNKAHNEYLNYLSTTGLLGLASYLFLLGAMGWVLFKSQIPNPNNQINSKNKIQNDLDLRILNLGLFCGWLSISITNFWGFSVVITQILLFLLPAMAIALERESVRVEEYKYKWDSKKIVLILIFACSPALLLFHSISKYWFSDVKLASSQLQTRYFGSTQNPQYLIGAYRDAEQSFQLNSSEPAISSVYSEAAAYLAVALASSNATQAGQLAEQAIRVSDLTTELSPHHPNYFKSRSRVAILLSEIDPKYIEIGAESLKMARLLSPTDPKIPYNQGLIAKYQNKIPEAKAFFQEAISLKPDYAEPQIQLKEITIIH</sequence>
<dbReference type="Proteomes" id="UP000034160">
    <property type="component" value="Unassembled WGS sequence"/>
</dbReference>
<reference evidence="8 9" key="1">
    <citation type="journal article" date="2015" name="Nature">
        <title>rRNA introns, odd ribosomes, and small enigmatic genomes across a large radiation of phyla.</title>
        <authorList>
            <person name="Brown C.T."/>
            <person name="Hug L.A."/>
            <person name="Thomas B.C."/>
            <person name="Sharon I."/>
            <person name="Castelle C.J."/>
            <person name="Singh A."/>
            <person name="Wilkins M.J."/>
            <person name="Williams K.H."/>
            <person name="Banfield J.F."/>
        </authorList>
    </citation>
    <scope>NUCLEOTIDE SEQUENCE [LARGE SCALE GENOMIC DNA]</scope>
</reference>
<evidence type="ECO:0000256" key="5">
    <source>
        <dbReference type="PROSITE-ProRule" id="PRU00339"/>
    </source>
</evidence>
<feature type="transmembrane region" description="Helical" evidence="6">
    <location>
        <begin position="379"/>
        <end position="406"/>
    </location>
</feature>
<feature type="transmembrane region" description="Helical" evidence="6">
    <location>
        <begin position="170"/>
        <end position="189"/>
    </location>
</feature>
<dbReference type="AlphaFoldDB" id="A0A0G1AFU8"/>
<organism evidence="8 9">
    <name type="scientific">Candidatus Amesbacteria bacterium GW2011_GWA2_42_12</name>
    <dbReference type="NCBI Taxonomy" id="1618356"/>
    <lineage>
        <taxon>Bacteria</taxon>
        <taxon>Candidatus Amesiibacteriota</taxon>
    </lineage>
</organism>
<evidence type="ECO:0000313" key="8">
    <source>
        <dbReference type="EMBL" id="KKS33001.1"/>
    </source>
</evidence>
<dbReference type="Pfam" id="PF04932">
    <property type="entry name" value="Wzy_C"/>
    <property type="match status" value="1"/>
</dbReference>
<feature type="transmembrane region" description="Helical" evidence="6">
    <location>
        <begin position="235"/>
        <end position="256"/>
    </location>
</feature>
<proteinExistence type="predicted"/>
<dbReference type="STRING" id="1618356.UU93_C0003G0009"/>
<feature type="transmembrane region" description="Helical" evidence="6">
    <location>
        <begin position="490"/>
        <end position="512"/>
    </location>
</feature>
<evidence type="ECO:0000256" key="1">
    <source>
        <dbReference type="ARBA" id="ARBA00004141"/>
    </source>
</evidence>
<dbReference type="SUPFAM" id="SSF48452">
    <property type="entry name" value="TPR-like"/>
    <property type="match status" value="1"/>
</dbReference>
<dbReference type="EMBL" id="LCCN01000003">
    <property type="protein sequence ID" value="KKS33001.1"/>
    <property type="molecule type" value="Genomic_DNA"/>
</dbReference>
<dbReference type="InterPro" id="IPR019734">
    <property type="entry name" value="TPR_rpt"/>
</dbReference>
<keyword evidence="4 6" id="KW-0472">Membrane</keyword>
<comment type="caution">
    <text evidence="8">The sequence shown here is derived from an EMBL/GenBank/DDBJ whole genome shotgun (WGS) entry which is preliminary data.</text>
</comment>
<feature type="transmembrane region" description="Helical" evidence="6">
    <location>
        <begin position="37"/>
        <end position="56"/>
    </location>
</feature>
<dbReference type="InterPro" id="IPR007016">
    <property type="entry name" value="O-antigen_ligase-rel_domated"/>
</dbReference>
<evidence type="ECO:0000256" key="2">
    <source>
        <dbReference type="ARBA" id="ARBA00022692"/>
    </source>
</evidence>
<protein>
    <recommendedName>
        <fullName evidence="7">O-antigen ligase-related domain-containing protein</fullName>
    </recommendedName>
</protein>
<feature type="transmembrane region" description="Helical" evidence="6">
    <location>
        <begin position="68"/>
        <end position="86"/>
    </location>
</feature>
<evidence type="ECO:0000313" key="9">
    <source>
        <dbReference type="Proteomes" id="UP000034160"/>
    </source>
</evidence>
<feature type="transmembrane region" description="Helical" evidence="6">
    <location>
        <begin position="98"/>
        <end position="119"/>
    </location>
</feature>
<feature type="repeat" description="TPR" evidence="5">
    <location>
        <begin position="640"/>
        <end position="673"/>
    </location>
</feature>
<keyword evidence="3 6" id="KW-1133">Transmembrane helix</keyword>
<evidence type="ECO:0000256" key="4">
    <source>
        <dbReference type="ARBA" id="ARBA00023136"/>
    </source>
</evidence>
<comment type="subcellular location">
    <subcellularLocation>
        <location evidence="1">Membrane</location>
        <topology evidence="1">Multi-pass membrane protein</topology>
    </subcellularLocation>
</comment>
<keyword evidence="5" id="KW-0802">TPR repeat</keyword>
<name>A0A0G1AFU8_9BACT</name>
<evidence type="ECO:0000256" key="6">
    <source>
        <dbReference type="SAM" id="Phobius"/>
    </source>
</evidence>
<feature type="transmembrane region" description="Helical" evidence="6">
    <location>
        <begin position="449"/>
        <end position="470"/>
    </location>
</feature>
<dbReference type="InterPro" id="IPR011990">
    <property type="entry name" value="TPR-like_helical_dom_sf"/>
</dbReference>
<feature type="domain" description="O-antigen ligase-related" evidence="7">
    <location>
        <begin position="218"/>
        <end position="395"/>
    </location>
</feature>
<dbReference type="Gene3D" id="1.25.40.10">
    <property type="entry name" value="Tetratricopeptide repeat domain"/>
    <property type="match status" value="1"/>
</dbReference>
<dbReference type="PANTHER" id="PTHR37422">
    <property type="entry name" value="TEICHURONIC ACID BIOSYNTHESIS PROTEIN TUAE"/>
    <property type="match status" value="1"/>
</dbReference>
<accession>A0A0G1AFU8</accession>
<gene>
    <name evidence="8" type="ORF">UU93_C0003G0009</name>
</gene>
<dbReference type="GO" id="GO:0016020">
    <property type="term" value="C:membrane"/>
    <property type="evidence" value="ECO:0007669"/>
    <property type="project" value="UniProtKB-SubCell"/>
</dbReference>
<dbReference type="InterPro" id="IPR051533">
    <property type="entry name" value="WaaL-like"/>
</dbReference>
<feature type="transmembrane region" description="Helical" evidence="6">
    <location>
        <begin position="268"/>
        <end position="286"/>
    </location>
</feature>
<feature type="transmembrane region" description="Helical" evidence="6">
    <location>
        <begin position="7"/>
        <end position="25"/>
    </location>
</feature>
<dbReference type="PROSITE" id="PS50005">
    <property type="entry name" value="TPR"/>
    <property type="match status" value="1"/>
</dbReference>
<evidence type="ECO:0000256" key="3">
    <source>
        <dbReference type="ARBA" id="ARBA00022989"/>
    </source>
</evidence>
<feature type="transmembrane region" description="Helical" evidence="6">
    <location>
        <begin position="209"/>
        <end position="229"/>
    </location>
</feature>